<feature type="transmembrane region" description="Helical" evidence="8">
    <location>
        <begin position="350"/>
        <end position="383"/>
    </location>
</feature>
<keyword evidence="6 8" id="KW-0472">Membrane</keyword>
<feature type="transmembrane region" description="Helical" evidence="8">
    <location>
        <begin position="192"/>
        <end position="208"/>
    </location>
</feature>
<comment type="similarity">
    <text evidence="7">Belongs to the glycosyltransferase 87 family.</text>
</comment>
<sequence>MNETPDSSRGSVSGTRRRLAAVTGQSERMLFMIIVVMASAVSVVTGFVLAHYYSVDVLTSLIVFLPADCYTDWGLNVGRHCFSDYAIVVDLGMRANPWDPSSLRLPPDFQQAASNYPAAGMVPQVLFGLFGTWLGAPRIGLLGYLIVLTAAVLSPAVWAARGTQGSERLLVFVVCGVAAIPAWVAIDRGNAVGFVVPIALAFLIALCRQRWGLSAVMVVLAALVKPQFAVLVVVLFAARQWRAGGAAVAGVFISNLAAYLLWPRDFPHTLMQSVRNTVGYSGASQAATVEGSNASFGKALLAIPDGIKAQQSGGKIPEGFLAETRSLIGYVVLLLVVVAVIALGRRIPPAMAGIVVLATASLFPALSNPYYLVFVLPVAAVVVRDPNGPPGSGIFDRPETVGGRRRVVGVVLAVATALSIAQIPLPSATRRVVQSGTNVALVLVDSTMSLAPMLWLIVLATILVSYGRRSGFGDTGSTPTRQDLFVGA</sequence>
<evidence type="ECO:0000256" key="4">
    <source>
        <dbReference type="ARBA" id="ARBA00022692"/>
    </source>
</evidence>
<evidence type="ECO:0000256" key="1">
    <source>
        <dbReference type="ARBA" id="ARBA00004651"/>
    </source>
</evidence>
<evidence type="ECO:0000256" key="8">
    <source>
        <dbReference type="SAM" id="Phobius"/>
    </source>
</evidence>
<feature type="transmembrane region" description="Helical" evidence="8">
    <location>
        <begin position="327"/>
        <end position="344"/>
    </location>
</feature>
<evidence type="ECO:0000313" key="9">
    <source>
        <dbReference type="EMBL" id="OBS03268.1"/>
    </source>
</evidence>
<keyword evidence="4 8" id="KW-0812">Transmembrane</keyword>
<feature type="transmembrane region" description="Helical" evidence="8">
    <location>
        <begin position="215"/>
        <end position="237"/>
    </location>
</feature>
<dbReference type="GO" id="GO:0005886">
    <property type="term" value="C:plasma membrane"/>
    <property type="evidence" value="ECO:0007669"/>
    <property type="project" value="UniProtKB-SubCell"/>
</dbReference>
<feature type="transmembrane region" description="Helical" evidence="8">
    <location>
        <begin position="139"/>
        <end position="160"/>
    </location>
</feature>
<comment type="subcellular location">
    <subcellularLocation>
        <location evidence="1">Cell membrane</location>
        <topology evidence="1">Multi-pass membrane protein</topology>
    </subcellularLocation>
</comment>
<evidence type="ECO:0008006" key="11">
    <source>
        <dbReference type="Google" id="ProtNLM"/>
    </source>
</evidence>
<dbReference type="GO" id="GO:0016758">
    <property type="term" value="F:hexosyltransferase activity"/>
    <property type="evidence" value="ECO:0007669"/>
    <property type="project" value="InterPro"/>
</dbReference>
<dbReference type="InterPro" id="IPR018584">
    <property type="entry name" value="GT87"/>
</dbReference>
<evidence type="ECO:0000256" key="7">
    <source>
        <dbReference type="ARBA" id="ARBA00024033"/>
    </source>
</evidence>
<dbReference type="Pfam" id="PF09594">
    <property type="entry name" value="GT87"/>
    <property type="match status" value="1"/>
</dbReference>
<feature type="transmembrane region" description="Helical" evidence="8">
    <location>
        <begin position="407"/>
        <end position="427"/>
    </location>
</feature>
<keyword evidence="3" id="KW-0808">Transferase</keyword>
<dbReference type="Proteomes" id="UP000093757">
    <property type="component" value="Unassembled WGS sequence"/>
</dbReference>
<evidence type="ECO:0000256" key="2">
    <source>
        <dbReference type="ARBA" id="ARBA00022475"/>
    </source>
</evidence>
<name>A0A1A6BLQ2_MYCGO</name>
<dbReference type="RefSeq" id="WP_065132627.1">
    <property type="nucleotide sequence ID" value="NZ_MAEM01000087.1"/>
</dbReference>
<protein>
    <recommendedName>
        <fullName evidence="11">DUF2029 domain-containing protein</fullName>
    </recommendedName>
</protein>
<organism evidence="9 10">
    <name type="scientific">Mycobacterium gordonae</name>
    <dbReference type="NCBI Taxonomy" id="1778"/>
    <lineage>
        <taxon>Bacteria</taxon>
        <taxon>Bacillati</taxon>
        <taxon>Actinomycetota</taxon>
        <taxon>Actinomycetes</taxon>
        <taxon>Mycobacteriales</taxon>
        <taxon>Mycobacteriaceae</taxon>
        <taxon>Mycobacterium</taxon>
    </lineage>
</organism>
<evidence type="ECO:0000256" key="6">
    <source>
        <dbReference type="ARBA" id="ARBA00023136"/>
    </source>
</evidence>
<feature type="transmembrane region" description="Helical" evidence="8">
    <location>
        <begin position="169"/>
        <end position="186"/>
    </location>
</feature>
<feature type="transmembrane region" description="Helical" evidence="8">
    <location>
        <begin position="243"/>
        <end position="262"/>
    </location>
</feature>
<evidence type="ECO:0000313" key="10">
    <source>
        <dbReference type="Proteomes" id="UP000093757"/>
    </source>
</evidence>
<accession>A0A1A6BLQ2</accession>
<evidence type="ECO:0000256" key="5">
    <source>
        <dbReference type="ARBA" id="ARBA00022989"/>
    </source>
</evidence>
<feature type="transmembrane region" description="Helical" evidence="8">
    <location>
        <begin position="29"/>
        <end position="53"/>
    </location>
</feature>
<dbReference type="EMBL" id="MAEM01000087">
    <property type="protein sequence ID" value="OBS03268.1"/>
    <property type="molecule type" value="Genomic_DNA"/>
</dbReference>
<reference evidence="9 10" key="1">
    <citation type="submission" date="2016-06" db="EMBL/GenBank/DDBJ databases">
        <authorList>
            <person name="Kjaerup R.B."/>
            <person name="Dalgaard T.S."/>
            <person name="Juul-Madsen H.R."/>
        </authorList>
    </citation>
    <scope>NUCLEOTIDE SEQUENCE [LARGE SCALE GENOMIC DNA]</scope>
    <source>
        <strain evidence="9 10">1245752.6</strain>
    </source>
</reference>
<keyword evidence="5 8" id="KW-1133">Transmembrane helix</keyword>
<proteinExistence type="inferred from homology"/>
<dbReference type="AlphaFoldDB" id="A0A1A6BLQ2"/>
<keyword evidence="2" id="KW-1003">Cell membrane</keyword>
<evidence type="ECO:0000256" key="3">
    <source>
        <dbReference type="ARBA" id="ARBA00022679"/>
    </source>
</evidence>
<feature type="transmembrane region" description="Helical" evidence="8">
    <location>
        <begin position="439"/>
        <end position="464"/>
    </location>
</feature>
<gene>
    <name evidence="9" type="ORF">A9W98_10525</name>
</gene>
<comment type="caution">
    <text evidence="9">The sequence shown here is derived from an EMBL/GenBank/DDBJ whole genome shotgun (WGS) entry which is preliminary data.</text>
</comment>